<feature type="region of interest" description="Disordered" evidence="1">
    <location>
        <begin position="266"/>
        <end position="285"/>
    </location>
</feature>
<evidence type="ECO:0000313" key="3">
    <source>
        <dbReference type="Proteomes" id="UP000646827"/>
    </source>
</evidence>
<feature type="region of interest" description="Disordered" evidence="1">
    <location>
        <begin position="1"/>
        <end position="28"/>
    </location>
</feature>
<dbReference type="AlphaFoldDB" id="A0A8H7S0E5"/>
<feature type="region of interest" description="Disordered" evidence="1">
    <location>
        <begin position="153"/>
        <end position="176"/>
    </location>
</feature>
<protein>
    <submittedName>
        <fullName evidence="2">Uncharacterized protein</fullName>
    </submittedName>
</protein>
<gene>
    <name evidence="2" type="ORF">INT45_002824</name>
</gene>
<dbReference type="EMBL" id="JAEPRB010000176">
    <property type="protein sequence ID" value="KAG2219507.1"/>
    <property type="molecule type" value="Genomic_DNA"/>
</dbReference>
<evidence type="ECO:0000313" key="2">
    <source>
        <dbReference type="EMBL" id="KAG2219507.1"/>
    </source>
</evidence>
<dbReference type="Proteomes" id="UP000646827">
    <property type="component" value="Unassembled WGS sequence"/>
</dbReference>
<keyword evidence="3" id="KW-1185">Reference proteome</keyword>
<organism evidence="2 3">
    <name type="scientific">Circinella minor</name>
    <dbReference type="NCBI Taxonomy" id="1195481"/>
    <lineage>
        <taxon>Eukaryota</taxon>
        <taxon>Fungi</taxon>
        <taxon>Fungi incertae sedis</taxon>
        <taxon>Mucoromycota</taxon>
        <taxon>Mucoromycotina</taxon>
        <taxon>Mucoromycetes</taxon>
        <taxon>Mucorales</taxon>
        <taxon>Lichtheimiaceae</taxon>
        <taxon>Circinella</taxon>
    </lineage>
</organism>
<reference evidence="2 3" key="1">
    <citation type="submission" date="2020-12" db="EMBL/GenBank/DDBJ databases">
        <title>Metabolic potential, ecology and presence of endohyphal bacteria is reflected in genomic diversity of Mucoromycotina.</title>
        <authorList>
            <person name="Muszewska A."/>
            <person name="Okrasinska A."/>
            <person name="Steczkiewicz K."/>
            <person name="Drgas O."/>
            <person name="Orlowska M."/>
            <person name="Perlinska-Lenart U."/>
            <person name="Aleksandrzak-Piekarczyk T."/>
            <person name="Szatraj K."/>
            <person name="Zielenkiewicz U."/>
            <person name="Pilsyk S."/>
            <person name="Malc E."/>
            <person name="Mieczkowski P."/>
            <person name="Kruszewska J.S."/>
            <person name="Biernat P."/>
            <person name="Pawlowska J."/>
        </authorList>
    </citation>
    <scope>NUCLEOTIDE SEQUENCE [LARGE SCALE GENOMIC DNA]</scope>
    <source>
        <strain evidence="2 3">CBS 142.35</strain>
    </source>
</reference>
<name>A0A8H7S0E5_9FUNG</name>
<dbReference type="OrthoDB" id="96345at2759"/>
<dbReference type="PANTHER" id="PTHR33324">
    <property type="entry name" value="EXPRESSED PROTEIN"/>
    <property type="match status" value="1"/>
</dbReference>
<accession>A0A8H7S0E5</accession>
<dbReference type="PANTHER" id="PTHR33324:SF2">
    <property type="entry name" value="MYB_SANT-LIKE DNA-BINDING DOMAIN-CONTAINING PROTEIN"/>
    <property type="match status" value="1"/>
</dbReference>
<feature type="compositionally biased region" description="Acidic residues" evidence="1">
    <location>
        <begin position="270"/>
        <end position="285"/>
    </location>
</feature>
<evidence type="ECO:0000256" key="1">
    <source>
        <dbReference type="SAM" id="MobiDB-lite"/>
    </source>
</evidence>
<sequence>MVSSDTSTTSSSSVSRRHHKKPYKSWLKDGVNGGPCSMQIVVQWLSANYATKWRDDSDNRMPKKLLLQEILDQMQQAGIHHRLAKDVASKISTLQSNYRIAREWYDVIGNQWRKAGAQETDVKKEVLRRFPYWDELHGAFGATTTTITTTTTTTTATNSKGQDVSSTSTMTTIHKDDGPMSIRSIIHSFDNEPSLQAWVSSYPDINRQQHQQAAATAAVAAATAKATATMATATTASFITLPENRQAVIVSTATTTDDVVLLGKRTHDEIETEEEEDEEEEYEEDYEELLVEEKEKTRRVRAKANLVKHLVTSGLSKEEIATELRKSNT</sequence>
<feature type="compositionally biased region" description="Polar residues" evidence="1">
    <location>
        <begin position="158"/>
        <end position="172"/>
    </location>
</feature>
<proteinExistence type="predicted"/>
<feature type="compositionally biased region" description="Low complexity" evidence="1">
    <location>
        <begin position="1"/>
        <end position="14"/>
    </location>
</feature>
<comment type="caution">
    <text evidence="2">The sequence shown here is derived from an EMBL/GenBank/DDBJ whole genome shotgun (WGS) entry which is preliminary data.</text>
</comment>